<gene>
    <name evidence="3" type="ORF">BIW11_08116</name>
</gene>
<sequence>MLAVQPLSCRLFEGIGVTEVSVSSESHLNRNNLTTLCEAVAAKLPNFEINSLTEKLIGPTVTFSASVTFKASPGKAMHGFLWSEPSNIYFAYPYKLFLPRPSIRSASPTRWIYPVVYGGGLVSGDNLNIRITCNENTSVLVTSHAFNKVYKAKEGQVTCMTNRFEVRQKALLSVLPDFTVCYADANYRSQEQTIYLQNSNSNFIYLDWYSSGRIAIHERWHFTYLNTSLKIYMGDELILREATILEDVENLSIVERMDEFNVFGLLFLYGNIEVITDLRERILADLTTRESYGVAAERQNLFCASLTKHGICVVRFACTDCRAAYLKIEKLLSPLYGLYGGNPFHNKY</sequence>
<keyword evidence="2" id="KW-0143">Chaperone</keyword>
<dbReference type="PANTHER" id="PTHR33643">
    <property type="entry name" value="UREASE ACCESSORY PROTEIN D"/>
    <property type="match status" value="1"/>
</dbReference>
<evidence type="ECO:0000256" key="2">
    <source>
        <dbReference type="ARBA" id="ARBA00023186"/>
    </source>
</evidence>
<reference evidence="3 4" key="1">
    <citation type="journal article" date="2017" name="Gigascience">
        <title>Draft genome of the honey bee ectoparasitic mite, Tropilaelaps mercedesae, is shaped by the parasitic life history.</title>
        <authorList>
            <person name="Dong X."/>
            <person name="Armstrong S.D."/>
            <person name="Xia D."/>
            <person name="Makepeace B.L."/>
            <person name="Darby A.C."/>
            <person name="Kadowaki T."/>
        </authorList>
    </citation>
    <scope>NUCLEOTIDE SEQUENCE [LARGE SCALE GENOMIC DNA]</scope>
    <source>
        <strain evidence="3">Wuxi-XJTLU</strain>
    </source>
</reference>
<comment type="similarity">
    <text evidence="1">Belongs to the UreD family.</text>
</comment>
<name>A0A1V9XQY1_9ACAR</name>
<dbReference type="Proteomes" id="UP000192247">
    <property type="component" value="Unassembled WGS sequence"/>
</dbReference>
<accession>A0A1V9XQY1</accession>
<dbReference type="OrthoDB" id="5550464at2759"/>
<dbReference type="EMBL" id="MNPL01005604">
    <property type="protein sequence ID" value="OQR75916.1"/>
    <property type="molecule type" value="Genomic_DNA"/>
</dbReference>
<dbReference type="STRING" id="418985.A0A1V9XQY1"/>
<dbReference type="InParanoid" id="A0A1V9XQY1"/>
<protein>
    <submittedName>
        <fullName evidence="3">Urease accessory protein UreD-like</fullName>
    </submittedName>
</protein>
<evidence type="ECO:0000313" key="4">
    <source>
        <dbReference type="Proteomes" id="UP000192247"/>
    </source>
</evidence>
<dbReference type="Pfam" id="PF01774">
    <property type="entry name" value="UreD"/>
    <property type="match status" value="1"/>
</dbReference>
<dbReference type="AlphaFoldDB" id="A0A1V9XQY1"/>
<proteinExistence type="inferred from homology"/>
<evidence type="ECO:0000313" key="3">
    <source>
        <dbReference type="EMBL" id="OQR75916.1"/>
    </source>
</evidence>
<dbReference type="GO" id="GO:0016151">
    <property type="term" value="F:nickel cation binding"/>
    <property type="evidence" value="ECO:0007669"/>
    <property type="project" value="InterPro"/>
</dbReference>
<organism evidence="3 4">
    <name type="scientific">Tropilaelaps mercedesae</name>
    <dbReference type="NCBI Taxonomy" id="418985"/>
    <lineage>
        <taxon>Eukaryota</taxon>
        <taxon>Metazoa</taxon>
        <taxon>Ecdysozoa</taxon>
        <taxon>Arthropoda</taxon>
        <taxon>Chelicerata</taxon>
        <taxon>Arachnida</taxon>
        <taxon>Acari</taxon>
        <taxon>Parasitiformes</taxon>
        <taxon>Mesostigmata</taxon>
        <taxon>Gamasina</taxon>
        <taxon>Dermanyssoidea</taxon>
        <taxon>Laelapidae</taxon>
        <taxon>Tropilaelaps</taxon>
    </lineage>
</organism>
<keyword evidence="4" id="KW-1185">Reference proteome</keyword>
<evidence type="ECO:0000256" key="1">
    <source>
        <dbReference type="ARBA" id="ARBA00007177"/>
    </source>
</evidence>
<dbReference type="InterPro" id="IPR002669">
    <property type="entry name" value="UreD"/>
</dbReference>
<dbReference type="PANTHER" id="PTHR33643:SF1">
    <property type="entry name" value="UREASE ACCESSORY PROTEIN D"/>
    <property type="match status" value="1"/>
</dbReference>
<comment type="caution">
    <text evidence="3">The sequence shown here is derived from an EMBL/GenBank/DDBJ whole genome shotgun (WGS) entry which is preliminary data.</text>
</comment>